<feature type="compositionally biased region" description="Basic and acidic residues" evidence="1">
    <location>
        <begin position="36"/>
        <end position="46"/>
    </location>
</feature>
<organism evidence="3 4">
    <name type="scientific">Arachnia rubra</name>
    <dbReference type="NCBI Taxonomy" id="1547448"/>
    <lineage>
        <taxon>Bacteria</taxon>
        <taxon>Bacillati</taxon>
        <taxon>Actinomycetota</taxon>
        <taxon>Actinomycetes</taxon>
        <taxon>Propionibacteriales</taxon>
        <taxon>Propionibacteriaceae</taxon>
        <taxon>Arachnia</taxon>
    </lineage>
</organism>
<feature type="transmembrane region" description="Helical" evidence="2">
    <location>
        <begin position="54"/>
        <end position="78"/>
    </location>
</feature>
<feature type="transmembrane region" description="Helical" evidence="2">
    <location>
        <begin position="107"/>
        <end position="129"/>
    </location>
</feature>
<feature type="region of interest" description="Disordered" evidence="1">
    <location>
        <begin position="1"/>
        <end position="47"/>
    </location>
</feature>
<feature type="transmembrane region" description="Helical" evidence="2">
    <location>
        <begin position="233"/>
        <end position="253"/>
    </location>
</feature>
<protein>
    <submittedName>
        <fullName evidence="3">Uncharacterized protein</fullName>
    </submittedName>
</protein>
<evidence type="ECO:0000256" key="2">
    <source>
        <dbReference type="SAM" id="Phobius"/>
    </source>
</evidence>
<name>A0ABX7Y7I3_9ACTN</name>
<gene>
    <name evidence="3" type="ORF">J5A65_01675</name>
</gene>
<feature type="transmembrane region" description="Helical" evidence="2">
    <location>
        <begin position="174"/>
        <end position="196"/>
    </location>
</feature>
<sequence length="696" mass="75670">MREPNSPKPSDHDDVPDLVDDEPTAAAVTSADEDAQETRNETDKTQRPQSFRTTFLHALRAGFVLGALCLWIASSFFMGPFPTLLPEWRKLIPEGWPWKVAAQMEQLLWWLFIPAVLMLAAGLSSLYAVIAGRIARFVRDLLTMICVAVTLTSAGMLVWNWWRIYQTYGVNADQSLYIAAALTAVLCFVISCCLLIDSPEEEPGYDPRPLLARMSRFATRITLGQGPIPQRHWGVAVTALLLPALMVPGLALIPPALLAQPPVTQQLATPVSDDALPAMPATVGTAAAWSREFKPHPLDIAAGARGPIILTKDGLEALNPEDGTTLWSYHRDHTTYLNISEPQKGNKALSEPYLVTSPDRKHIAFIIAASGNWTLTIILDTMTGHVTAERLCDLKCSLQLTDSAALVGDTAISLTDGSILWSFPPHENEDYNADKKPERHNTGFTGTAGHSTFIREARYNRYAVNFELVPDTDPTQVTTLENVNPCAEHNESADECYRWLLIDGWAGVIADGSPADKFQGSREVEAVSIDEIAAKRTSEGVKRIPLGQARGINYIASMSSGQLVTYPPSAEYDRGRGPWVGSILDTTTGTVHSAAQSTSLAGAEVGYRTNLNEAGEAEGAIVLKPGDGSPEASIPLPWASVGSGSFEERVSGLHYQSTLASSFRFLATPGAVIVAINPKPFSDDYYHYSTHVYGVR</sequence>
<feature type="compositionally biased region" description="Basic and acidic residues" evidence="1">
    <location>
        <begin position="1"/>
        <end position="15"/>
    </location>
</feature>
<dbReference type="RefSeq" id="WP_212324446.1">
    <property type="nucleotide sequence ID" value="NZ_AP024463.1"/>
</dbReference>
<evidence type="ECO:0000256" key="1">
    <source>
        <dbReference type="SAM" id="MobiDB-lite"/>
    </source>
</evidence>
<keyword evidence="2" id="KW-1133">Transmembrane helix</keyword>
<keyword evidence="2" id="KW-0472">Membrane</keyword>
<feature type="transmembrane region" description="Helical" evidence="2">
    <location>
        <begin position="141"/>
        <end position="162"/>
    </location>
</feature>
<accession>A0ABX7Y7I3</accession>
<reference evidence="3 4" key="1">
    <citation type="submission" date="2021-03" db="EMBL/GenBank/DDBJ databases">
        <title>Human Oral Microbial Genomes.</title>
        <authorList>
            <person name="Johnston C.D."/>
            <person name="Chen T."/>
            <person name="Dewhirst F.E."/>
        </authorList>
    </citation>
    <scope>NUCLEOTIDE SEQUENCE [LARGE SCALE GENOMIC DNA]</scope>
    <source>
        <strain evidence="3 4">DSMZ 100122</strain>
    </source>
</reference>
<dbReference type="EMBL" id="CP072384">
    <property type="protein sequence ID" value="QUC08483.1"/>
    <property type="molecule type" value="Genomic_DNA"/>
</dbReference>
<evidence type="ECO:0000313" key="4">
    <source>
        <dbReference type="Proteomes" id="UP000678513"/>
    </source>
</evidence>
<dbReference type="Proteomes" id="UP000678513">
    <property type="component" value="Chromosome"/>
</dbReference>
<keyword evidence="4" id="KW-1185">Reference proteome</keyword>
<keyword evidence="2" id="KW-0812">Transmembrane</keyword>
<proteinExistence type="predicted"/>
<evidence type="ECO:0000313" key="3">
    <source>
        <dbReference type="EMBL" id="QUC08483.1"/>
    </source>
</evidence>